<reference evidence="2 3" key="1">
    <citation type="submission" date="2024-07" db="EMBL/GenBank/DDBJ databases">
        <title>Genomic Encyclopedia of Type Strains, Phase V (KMG-V): Genome sequencing to study the core and pangenomes of soil and plant-associated prokaryotes.</title>
        <authorList>
            <person name="Whitman W."/>
        </authorList>
    </citation>
    <scope>NUCLEOTIDE SEQUENCE [LARGE SCALE GENOMIC DNA]</scope>
    <source>
        <strain evidence="2 3">USDA 415</strain>
    </source>
</reference>
<evidence type="ECO:0000313" key="3">
    <source>
        <dbReference type="Proteomes" id="UP001565471"/>
    </source>
</evidence>
<proteinExistence type="predicted"/>
<dbReference type="RefSeq" id="WP_018271017.1">
    <property type="nucleotide sequence ID" value="NZ_BJNL01000183.1"/>
</dbReference>
<dbReference type="Proteomes" id="UP001565471">
    <property type="component" value="Unassembled WGS sequence"/>
</dbReference>
<comment type="caution">
    <text evidence="2">The sequence shown here is derived from an EMBL/GenBank/DDBJ whole genome shotgun (WGS) entry which is preliminary data.</text>
</comment>
<feature type="compositionally biased region" description="Basic and acidic residues" evidence="1">
    <location>
        <begin position="45"/>
        <end position="63"/>
    </location>
</feature>
<organism evidence="2 3">
    <name type="scientific">Bradyrhizobium elkanii</name>
    <dbReference type="NCBI Taxonomy" id="29448"/>
    <lineage>
        <taxon>Bacteria</taxon>
        <taxon>Pseudomonadati</taxon>
        <taxon>Pseudomonadota</taxon>
        <taxon>Alphaproteobacteria</taxon>
        <taxon>Hyphomicrobiales</taxon>
        <taxon>Nitrobacteraceae</taxon>
        <taxon>Bradyrhizobium</taxon>
    </lineage>
</organism>
<sequence>MADQCDIAEYQAWLQKLADEARSTVRHSIKILAENTPPDTFIGRKTHEPFPQEQNRYGEETDRGTQLNTPAKRARARLRRLSGKLRQIKLEMVKSDSSPAPQNVDTKD</sequence>
<evidence type="ECO:0000313" key="2">
    <source>
        <dbReference type="EMBL" id="MEY9315992.1"/>
    </source>
</evidence>
<accession>A0ABV4EZ33</accession>
<evidence type="ECO:0008006" key="4">
    <source>
        <dbReference type="Google" id="ProtNLM"/>
    </source>
</evidence>
<feature type="region of interest" description="Disordered" evidence="1">
    <location>
        <begin position="36"/>
        <end position="75"/>
    </location>
</feature>
<dbReference type="GeneID" id="92955602"/>
<evidence type="ECO:0000256" key="1">
    <source>
        <dbReference type="SAM" id="MobiDB-lite"/>
    </source>
</evidence>
<gene>
    <name evidence="2" type="ORF">ABIF29_002791</name>
</gene>
<protein>
    <recommendedName>
        <fullName evidence="4">PH domain-containing protein</fullName>
    </recommendedName>
</protein>
<dbReference type="EMBL" id="JBGBZA010000002">
    <property type="protein sequence ID" value="MEY9315992.1"/>
    <property type="molecule type" value="Genomic_DNA"/>
</dbReference>
<keyword evidence="3" id="KW-1185">Reference proteome</keyword>
<name>A0ABV4EZ33_BRAEL</name>